<keyword evidence="1" id="KW-0732">Signal</keyword>
<dbReference type="Proteomes" id="UP001176517">
    <property type="component" value="Unassembled WGS sequence"/>
</dbReference>
<feature type="signal peptide" evidence="1">
    <location>
        <begin position="1"/>
        <end position="18"/>
    </location>
</feature>
<protein>
    <submittedName>
        <fullName evidence="2">Uncharacterized protein</fullName>
    </submittedName>
</protein>
<evidence type="ECO:0000313" key="2">
    <source>
        <dbReference type="EMBL" id="KAK0543113.1"/>
    </source>
</evidence>
<comment type="caution">
    <text evidence="2">The sequence shown here is derived from an EMBL/GenBank/DDBJ whole genome shotgun (WGS) entry which is preliminary data.</text>
</comment>
<dbReference type="EMBL" id="JAPDMZ010000400">
    <property type="protein sequence ID" value="KAK0543113.1"/>
    <property type="molecule type" value="Genomic_DNA"/>
</dbReference>
<evidence type="ECO:0000313" key="3">
    <source>
        <dbReference type="Proteomes" id="UP001176517"/>
    </source>
</evidence>
<feature type="chain" id="PRO_5042880223" evidence="1">
    <location>
        <begin position="19"/>
        <end position="78"/>
    </location>
</feature>
<name>A0AAN6GJT9_9BASI</name>
<reference evidence="2" key="1">
    <citation type="journal article" date="2023" name="PhytoFront">
        <title>Draft Genome Resources of Seven Strains of Tilletia horrida, Causal Agent of Kernel Smut of Rice.</title>
        <authorList>
            <person name="Khanal S."/>
            <person name="Antony Babu S."/>
            <person name="Zhou X.G."/>
        </authorList>
    </citation>
    <scope>NUCLEOTIDE SEQUENCE</scope>
    <source>
        <strain evidence="2">TX6</strain>
    </source>
</reference>
<keyword evidence="3" id="KW-1185">Reference proteome</keyword>
<sequence>MKFTAITSLLVFGAVVTALQGLPREYQDVLKFCNGGACSADKQQALGIPNDAFYDWQYRCVSKCGRTVLHTRILEPIL</sequence>
<dbReference type="AlphaFoldDB" id="A0AAN6GJT9"/>
<evidence type="ECO:0000256" key="1">
    <source>
        <dbReference type="SAM" id="SignalP"/>
    </source>
</evidence>
<proteinExistence type="predicted"/>
<accession>A0AAN6GJT9</accession>
<gene>
    <name evidence="2" type="ORF">OC846_006528</name>
</gene>
<organism evidence="2 3">
    <name type="scientific">Tilletia horrida</name>
    <dbReference type="NCBI Taxonomy" id="155126"/>
    <lineage>
        <taxon>Eukaryota</taxon>
        <taxon>Fungi</taxon>
        <taxon>Dikarya</taxon>
        <taxon>Basidiomycota</taxon>
        <taxon>Ustilaginomycotina</taxon>
        <taxon>Exobasidiomycetes</taxon>
        <taxon>Tilletiales</taxon>
        <taxon>Tilletiaceae</taxon>
        <taxon>Tilletia</taxon>
    </lineage>
</organism>